<reference evidence="3 4" key="1">
    <citation type="submission" date="2024-08" db="EMBL/GenBank/DDBJ databases">
        <title>Draft Genome Sequence of Legionella lytica strain DSB2004, Isolated From a Fire Sprinkler System.</title>
        <authorList>
            <person name="Everhart A.D."/>
            <person name="Kidane D.T."/>
            <person name="Farone A.L."/>
            <person name="Farone M.B."/>
        </authorList>
    </citation>
    <scope>NUCLEOTIDE SEQUENCE [LARGE SCALE GENOMIC DNA]</scope>
    <source>
        <strain evidence="3 4">DSB2004</strain>
    </source>
</reference>
<dbReference type="RefSeq" id="WP_400186501.1">
    <property type="nucleotide sequence ID" value="NZ_JBGORX010000001.1"/>
</dbReference>
<gene>
    <name evidence="3" type="ORF">ACD661_04035</name>
</gene>
<accession>A0ABW8D4V2</accession>
<dbReference type="PANTHER" id="PTHR37533:SF2">
    <property type="entry name" value="FLAGELLAR HOOK-LENGTH CONTROL PROTEIN"/>
    <property type="match status" value="1"/>
</dbReference>
<name>A0ABW8D4V2_9GAMM</name>
<dbReference type="Pfam" id="PF02120">
    <property type="entry name" value="Flg_hook"/>
    <property type="match status" value="1"/>
</dbReference>
<dbReference type="InterPro" id="IPR038610">
    <property type="entry name" value="FliK-like_C_sf"/>
</dbReference>
<dbReference type="CDD" id="cd17470">
    <property type="entry name" value="T3SS_Flik_C"/>
    <property type="match status" value="1"/>
</dbReference>
<dbReference type="Gene3D" id="3.30.750.140">
    <property type="match status" value="1"/>
</dbReference>
<evidence type="ECO:0000313" key="4">
    <source>
        <dbReference type="Proteomes" id="UP001615550"/>
    </source>
</evidence>
<feature type="domain" description="Flagellar hook-length control protein-like C-terminal" evidence="2">
    <location>
        <begin position="326"/>
        <end position="407"/>
    </location>
</feature>
<proteinExistence type="predicted"/>
<dbReference type="PANTHER" id="PTHR37533">
    <property type="entry name" value="FLAGELLAR HOOK-LENGTH CONTROL PROTEIN"/>
    <property type="match status" value="1"/>
</dbReference>
<feature type="compositionally biased region" description="Polar residues" evidence="1">
    <location>
        <begin position="20"/>
        <end position="32"/>
    </location>
</feature>
<dbReference type="InterPro" id="IPR052563">
    <property type="entry name" value="FliK"/>
</dbReference>
<feature type="compositionally biased region" description="Polar residues" evidence="1">
    <location>
        <begin position="254"/>
        <end position="270"/>
    </location>
</feature>
<evidence type="ECO:0000256" key="1">
    <source>
        <dbReference type="SAM" id="MobiDB-lite"/>
    </source>
</evidence>
<feature type="region of interest" description="Disordered" evidence="1">
    <location>
        <begin position="291"/>
        <end position="313"/>
    </location>
</feature>
<keyword evidence="4" id="KW-1185">Reference proteome</keyword>
<feature type="region of interest" description="Disordered" evidence="1">
    <location>
        <begin position="254"/>
        <end position="277"/>
    </location>
</feature>
<feature type="region of interest" description="Disordered" evidence="1">
    <location>
        <begin position="20"/>
        <end position="39"/>
    </location>
</feature>
<evidence type="ECO:0000259" key="2">
    <source>
        <dbReference type="Pfam" id="PF02120"/>
    </source>
</evidence>
<evidence type="ECO:0000313" key="3">
    <source>
        <dbReference type="EMBL" id="MFJ1267728.1"/>
    </source>
</evidence>
<organism evidence="3 4">
    <name type="scientific">Legionella lytica</name>
    <dbReference type="NCBI Taxonomy" id="96232"/>
    <lineage>
        <taxon>Bacteria</taxon>
        <taxon>Pseudomonadati</taxon>
        <taxon>Pseudomonadota</taxon>
        <taxon>Gammaproteobacteria</taxon>
        <taxon>Legionellales</taxon>
        <taxon>Legionellaceae</taxon>
        <taxon>Legionella</taxon>
    </lineage>
</organism>
<keyword evidence="3" id="KW-0282">Flagellum</keyword>
<keyword evidence="3" id="KW-0966">Cell projection</keyword>
<sequence length="449" mass="48954">MLDLNNIALSSLFMLNSQESSEPKQITATQENESQEDDSIDPSTFLFLLTQVTPEIVEETPKDSAKSDSVHFINSDAAASKSIPPPLNTELGANLEDNIAVNWINSEYYQAERNSSAAISATEAGQIVQPTELSNSLIPEPSEPSAEDLTLTKAPSALFALGTEAEVKTNEQVHLSTLNVGSELAQVDINQVGLKDLDVLQQEVALVAEDSFAAERTDVLPVALNSSDLSSEEDIKYFESSDFDSENLSQFKTEQGSEFSFSGTESNSPEHSGPVDRSLASHVINNLEAHSAVSPKQLERSSPTSPALSIPLDIDDPQWSTQFSEHVMWLGQQGIKNATIRIHPEDLGPLEISIKVINNSAAVTIISHNQQVRDVIDQSVARLHTMMAEQGLNLSEFNVDSDAGTRQFAQQHEGSAQEEATYLNEIEEDVLFTPVKNKVKPQGVIDYFA</sequence>
<dbReference type="InterPro" id="IPR021136">
    <property type="entry name" value="Flagellar_hook_control-like_C"/>
</dbReference>
<keyword evidence="3" id="KW-0969">Cilium</keyword>
<comment type="caution">
    <text evidence="3">The sequence shown here is derived from an EMBL/GenBank/DDBJ whole genome shotgun (WGS) entry which is preliminary data.</text>
</comment>
<protein>
    <submittedName>
        <fullName evidence="3">Flagellar hook-length control protein FliK</fullName>
    </submittedName>
</protein>
<dbReference type="Proteomes" id="UP001615550">
    <property type="component" value="Unassembled WGS sequence"/>
</dbReference>
<dbReference type="EMBL" id="JBGORX010000001">
    <property type="protein sequence ID" value="MFJ1267728.1"/>
    <property type="molecule type" value="Genomic_DNA"/>
</dbReference>